<dbReference type="AlphaFoldDB" id="A0A0J1FUW4"/>
<dbReference type="Proteomes" id="UP000036356">
    <property type="component" value="Unassembled WGS sequence"/>
</dbReference>
<accession>A0A0J1FUW4</accession>
<proteinExistence type="predicted"/>
<feature type="transmembrane region" description="Helical" evidence="1">
    <location>
        <begin position="15"/>
        <end position="31"/>
    </location>
</feature>
<evidence type="ECO:0000313" key="2">
    <source>
        <dbReference type="EMBL" id="KLU66788.1"/>
    </source>
</evidence>
<organism evidence="2 3">
    <name type="scientific">Desulfosporosinus acididurans</name>
    <dbReference type="NCBI Taxonomy" id="476652"/>
    <lineage>
        <taxon>Bacteria</taxon>
        <taxon>Bacillati</taxon>
        <taxon>Bacillota</taxon>
        <taxon>Clostridia</taxon>
        <taxon>Eubacteriales</taxon>
        <taxon>Desulfitobacteriaceae</taxon>
        <taxon>Desulfosporosinus</taxon>
    </lineage>
</organism>
<evidence type="ECO:0000256" key="1">
    <source>
        <dbReference type="SAM" id="Phobius"/>
    </source>
</evidence>
<feature type="transmembrane region" description="Helical" evidence="1">
    <location>
        <begin position="52"/>
        <end position="71"/>
    </location>
</feature>
<name>A0A0J1FUW4_9FIRM</name>
<evidence type="ECO:0000313" key="3">
    <source>
        <dbReference type="Proteomes" id="UP000036356"/>
    </source>
</evidence>
<dbReference type="STRING" id="476652.DEAC_c14560"/>
<keyword evidence="1" id="KW-0812">Transmembrane</keyword>
<sequence length="80" mass="8535">MGAAVVEVFGPGKPGFIVTLLLALTIGEFLVEQTFHSTNRNDRIPFLKAGSGIAAVLILLTYLGILIGKYVTWSTKGTLN</sequence>
<keyword evidence="1" id="KW-0472">Membrane</keyword>
<dbReference type="PATRIC" id="fig|476652.3.peg.1493"/>
<protein>
    <submittedName>
        <fullName evidence="2">Uncharacterized protein</fullName>
    </submittedName>
</protein>
<dbReference type="EMBL" id="LDZY01000004">
    <property type="protein sequence ID" value="KLU66788.1"/>
    <property type="molecule type" value="Genomic_DNA"/>
</dbReference>
<reference evidence="2 3" key="1">
    <citation type="submission" date="2015-06" db="EMBL/GenBank/DDBJ databases">
        <title>Draft genome of the moderately acidophilic sulfate reducer Candidatus Desulfosporosinus acididurans strain M1.</title>
        <authorList>
            <person name="Poehlein A."/>
            <person name="Petzsch P."/>
            <person name="Johnson B.D."/>
            <person name="Schloemann M."/>
            <person name="Daniel R."/>
            <person name="Muehling M."/>
        </authorList>
    </citation>
    <scope>NUCLEOTIDE SEQUENCE [LARGE SCALE GENOMIC DNA]</scope>
    <source>
        <strain evidence="2 3">M1</strain>
    </source>
</reference>
<dbReference type="RefSeq" id="WP_047809317.1">
    <property type="nucleotide sequence ID" value="NZ_LDZY01000004.1"/>
</dbReference>
<keyword evidence="1" id="KW-1133">Transmembrane helix</keyword>
<comment type="caution">
    <text evidence="2">The sequence shown here is derived from an EMBL/GenBank/DDBJ whole genome shotgun (WGS) entry which is preliminary data.</text>
</comment>
<gene>
    <name evidence="2" type="ORF">DEAC_c14560</name>
</gene>
<keyword evidence="3" id="KW-1185">Reference proteome</keyword>